<keyword evidence="1" id="KW-0677">Repeat</keyword>
<evidence type="ECO:0000313" key="5">
    <source>
        <dbReference type="EMBL" id="GHB92343.1"/>
    </source>
</evidence>
<proteinExistence type="predicted"/>
<feature type="transmembrane region" description="Helical" evidence="4">
    <location>
        <begin position="365"/>
        <end position="385"/>
    </location>
</feature>
<dbReference type="Proteomes" id="UP000642829">
    <property type="component" value="Unassembled WGS sequence"/>
</dbReference>
<dbReference type="SUPFAM" id="SSF48439">
    <property type="entry name" value="Protein prenylyltransferase"/>
    <property type="match status" value="1"/>
</dbReference>
<gene>
    <name evidence="5" type="ORF">GCM10007047_04290</name>
</gene>
<keyword evidence="4" id="KW-0472">Membrane</keyword>
<feature type="transmembrane region" description="Helical" evidence="4">
    <location>
        <begin position="264"/>
        <end position="288"/>
    </location>
</feature>
<dbReference type="PANTHER" id="PTHR44858">
    <property type="entry name" value="TETRATRICOPEPTIDE REPEAT PROTEIN 6"/>
    <property type="match status" value="1"/>
</dbReference>
<dbReference type="PROSITE" id="PS50005">
    <property type="entry name" value="TPR"/>
    <property type="match status" value="3"/>
</dbReference>
<evidence type="ECO:0000313" key="6">
    <source>
        <dbReference type="Proteomes" id="UP000642829"/>
    </source>
</evidence>
<name>A0A8J3DH49_9BACT</name>
<evidence type="ECO:0000256" key="1">
    <source>
        <dbReference type="ARBA" id="ARBA00022737"/>
    </source>
</evidence>
<dbReference type="Pfam" id="PF07719">
    <property type="entry name" value="TPR_2"/>
    <property type="match status" value="1"/>
</dbReference>
<keyword evidence="4" id="KW-0812">Transmembrane</keyword>
<dbReference type="AlphaFoldDB" id="A0A8J3DH49"/>
<keyword evidence="2 3" id="KW-0802">TPR repeat</keyword>
<feature type="repeat" description="TPR" evidence="3">
    <location>
        <begin position="171"/>
        <end position="204"/>
    </location>
</feature>
<keyword evidence="6" id="KW-1185">Reference proteome</keyword>
<feature type="repeat" description="TPR" evidence="3">
    <location>
        <begin position="35"/>
        <end position="68"/>
    </location>
</feature>
<protein>
    <recommendedName>
        <fullName evidence="7">Tetratricopeptide repeat protein</fullName>
    </recommendedName>
</protein>
<feature type="transmembrane region" description="Helical" evidence="4">
    <location>
        <begin position="241"/>
        <end position="258"/>
    </location>
</feature>
<feature type="repeat" description="TPR" evidence="3">
    <location>
        <begin position="69"/>
        <end position="102"/>
    </location>
</feature>
<dbReference type="SMART" id="SM00028">
    <property type="entry name" value="TPR"/>
    <property type="match status" value="6"/>
</dbReference>
<dbReference type="InterPro" id="IPR050498">
    <property type="entry name" value="Ycf3"/>
</dbReference>
<feature type="transmembrane region" description="Helical" evidence="4">
    <location>
        <begin position="334"/>
        <end position="353"/>
    </location>
</feature>
<reference evidence="5" key="2">
    <citation type="submission" date="2020-09" db="EMBL/GenBank/DDBJ databases">
        <authorList>
            <person name="Sun Q."/>
            <person name="Kim S."/>
        </authorList>
    </citation>
    <scope>NUCLEOTIDE SEQUENCE</scope>
    <source>
        <strain evidence="5">KCTC 12870</strain>
    </source>
</reference>
<keyword evidence="4" id="KW-1133">Transmembrane helix</keyword>
<dbReference type="InterPro" id="IPR019734">
    <property type="entry name" value="TPR_rpt"/>
</dbReference>
<dbReference type="Pfam" id="PF13432">
    <property type="entry name" value="TPR_16"/>
    <property type="match status" value="1"/>
</dbReference>
<evidence type="ECO:0000256" key="4">
    <source>
        <dbReference type="SAM" id="Phobius"/>
    </source>
</evidence>
<dbReference type="EMBL" id="BMXG01000002">
    <property type="protein sequence ID" value="GHB92343.1"/>
    <property type="molecule type" value="Genomic_DNA"/>
</dbReference>
<dbReference type="InterPro" id="IPR011990">
    <property type="entry name" value="TPR-like_helical_dom_sf"/>
</dbReference>
<organism evidence="5 6">
    <name type="scientific">Cerasicoccus arenae</name>
    <dbReference type="NCBI Taxonomy" id="424488"/>
    <lineage>
        <taxon>Bacteria</taxon>
        <taxon>Pseudomonadati</taxon>
        <taxon>Verrucomicrobiota</taxon>
        <taxon>Opitutia</taxon>
        <taxon>Puniceicoccales</taxon>
        <taxon>Cerasicoccaceae</taxon>
        <taxon>Cerasicoccus</taxon>
    </lineage>
</organism>
<accession>A0A8J3DH49</accession>
<dbReference type="PANTHER" id="PTHR44858:SF1">
    <property type="entry name" value="UDP-N-ACETYLGLUCOSAMINE--PEPTIDE N-ACETYLGLUCOSAMINYLTRANSFERASE SPINDLY-RELATED"/>
    <property type="match status" value="1"/>
</dbReference>
<evidence type="ECO:0008006" key="7">
    <source>
        <dbReference type="Google" id="ProtNLM"/>
    </source>
</evidence>
<reference evidence="5" key="1">
    <citation type="journal article" date="2014" name="Int. J. Syst. Evol. Microbiol.">
        <title>Complete genome sequence of Corynebacterium casei LMG S-19264T (=DSM 44701T), isolated from a smear-ripened cheese.</title>
        <authorList>
            <consortium name="US DOE Joint Genome Institute (JGI-PGF)"/>
            <person name="Walter F."/>
            <person name="Albersmeier A."/>
            <person name="Kalinowski J."/>
            <person name="Ruckert C."/>
        </authorList>
    </citation>
    <scope>NUCLEOTIDE SEQUENCE</scope>
    <source>
        <strain evidence="5">KCTC 12870</strain>
    </source>
</reference>
<sequence>MSDSLNRAWALLNIRRFKEAQQAAQEALATNPDSVGAHLIIAQAALNQDQPREALEAVNRAISLEPNSPLCYIARARIYLTLNKHKLARTDCEQALELDPHDADIFGVLAWTYAAEGRWRETLEQAEHGLALDPDESNCINARTRALMFLKQNERAFQSIDSALARDPEDAYTHANAGWAKLQAGQREAALDHFTEALRREPHFEYARQGLISAMKAKSPIYGALLSYSFFMTSLPQGKRIAIILGGFIGYQIIVRSLEASGHFLLAGIVMAIWVALVLLTWAGDAIFNLLLLLNKRGRMILSTQQKWISTGVGAVLTIGFTGLGLSFSSPDLSPLFMTAIGFLLLCLPLAYAGQLRGRNFKLTLGLAAGCTVALVASAILFFTGAEPEKTGNLRDLAIYALVIFSWVGPSALKR</sequence>
<evidence type="ECO:0000256" key="2">
    <source>
        <dbReference type="ARBA" id="ARBA00022803"/>
    </source>
</evidence>
<feature type="transmembrane region" description="Helical" evidence="4">
    <location>
        <begin position="308"/>
        <end position="328"/>
    </location>
</feature>
<dbReference type="Gene3D" id="1.25.40.10">
    <property type="entry name" value="Tetratricopeptide repeat domain"/>
    <property type="match status" value="2"/>
</dbReference>
<dbReference type="InterPro" id="IPR013105">
    <property type="entry name" value="TPR_2"/>
</dbReference>
<comment type="caution">
    <text evidence="5">The sequence shown here is derived from an EMBL/GenBank/DDBJ whole genome shotgun (WGS) entry which is preliminary data.</text>
</comment>
<evidence type="ECO:0000256" key="3">
    <source>
        <dbReference type="PROSITE-ProRule" id="PRU00339"/>
    </source>
</evidence>
<dbReference type="RefSeq" id="WP_189511396.1">
    <property type="nucleotide sequence ID" value="NZ_BMXG01000002.1"/>
</dbReference>